<dbReference type="NCBIfam" id="TIGR01985">
    <property type="entry name" value="phasin_2"/>
    <property type="match status" value="1"/>
</dbReference>
<dbReference type="OrthoDB" id="8479257at2"/>
<dbReference type="AlphaFoldDB" id="A0A4U6BN78"/>
<sequence>MSANDPFSVVPFKVPEQFRAFAEMGVFQAQGSYQKLKDAAVSNNGALEAMVTSATKGAGDFTSKVIGMAQTNTEAAFAFTQSLMGVKSLPEAFELMNAHARKQFEVFSAQSQDLATLTHKVAAEAVEPIATGAAKAFKPAL</sequence>
<gene>
    <name evidence="2" type="ORF">YH63_010645</name>
</gene>
<protein>
    <submittedName>
        <fullName evidence="2">Phasin</fullName>
    </submittedName>
</protein>
<accession>A0A4U6BN78</accession>
<dbReference type="EMBL" id="LBIA02000001">
    <property type="protein sequence ID" value="TKT71839.1"/>
    <property type="molecule type" value="Genomic_DNA"/>
</dbReference>
<keyword evidence="3" id="KW-1185">Reference proteome</keyword>
<reference evidence="2" key="1">
    <citation type="submission" date="2019-04" db="EMBL/GenBank/DDBJ databases">
        <title>Whole genome sequencing of cave bacteria.</title>
        <authorList>
            <person name="Gan H.M."/>
            <person name="Barton H."/>
            <person name="Savka M.A."/>
        </authorList>
    </citation>
    <scope>NUCLEOTIDE SEQUENCE [LARGE SCALE GENOMIC DNA]</scope>
    <source>
        <strain evidence="2">LC387</strain>
    </source>
</reference>
<feature type="domain" description="Phasin" evidence="1">
    <location>
        <begin position="35"/>
        <end position="130"/>
    </location>
</feature>
<proteinExistence type="predicted"/>
<organism evidence="2 3">
    <name type="scientific">Afipia massiliensis</name>
    <dbReference type="NCBI Taxonomy" id="211460"/>
    <lineage>
        <taxon>Bacteria</taxon>
        <taxon>Pseudomonadati</taxon>
        <taxon>Pseudomonadota</taxon>
        <taxon>Alphaproteobacteria</taxon>
        <taxon>Hyphomicrobiales</taxon>
        <taxon>Nitrobacteraceae</taxon>
        <taxon>Afipia</taxon>
    </lineage>
</organism>
<evidence type="ECO:0000313" key="2">
    <source>
        <dbReference type="EMBL" id="TKT71839.1"/>
    </source>
</evidence>
<dbReference type="InterPro" id="IPR018968">
    <property type="entry name" value="Phasin"/>
</dbReference>
<evidence type="ECO:0000259" key="1">
    <source>
        <dbReference type="Pfam" id="PF09361"/>
    </source>
</evidence>
<name>A0A4U6BN78_9BRAD</name>
<dbReference type="Pfam" id="PF09361">
    <property type="entry name" value="Phasin_2"/>
    <property type="match status" value="1"/>
</dbReference>
<dbReference type="Proteomes" id="UP000034832">
    <property type="component" value="Unassembled WGS sequence"/>
</dbReference>
<dbReference type="RefSeq" id="WP_046827632.1">
    <property type="nucleotide sequence ID" value="NZ_LBIA02000001.1"/>
</dbReference>
<evidence type="ECO:0000313" key="3">
    <source>
        <dbReference type="Proteomes" id="UP000034832"/>
    </source>
</evidence>
<dbReference type="InterPro" id="IPR010234">
    <property type="entry name" value="Phasin_subfam-2"/>
</dbReference>
<comment type="caution">
    <text evidence="2">The sequence shown here is derived from an EMBL/GenBank/DDBJ whole genome shotgun (WGS) entry which is preliminary data.</text>
</comment>
<dbReference type="STRING" id="211460.YH63_08345"/>